<dbReference type="AlphaFoldDB" id="A0AAV6TWT6"/>
<protein>
    <submittedName>
        <fullName evidence="2">Uncharacterized protein</fullName>
    </submittedName>
</protein>
<organism evidence="2 3">
    <name type="scientific">Oedothorax gibbosus</name>
    <dbReference type="NCBI Taxonomy" id="931172"/>
    <lineage>
        <taxon>Eukaryota</taxon>
        <taxon>Metazoa</taxon>
        <taxon>Ecdysozoa</taxon>
        <taxon>Arthropoda</taxon>
        <taxon>Chelicerata</taxon>
        <taxon>Arachnida</taxon>
        <taxon>Araneae</taxon>
        <taxon>Araneomorphae</taxon>
        <taxon>Entelegynae</taxon>
        <taxon>Araneoidea</taxon>
        <taxon>Linyphiidae</taxon>
        <taxon>Erigoninae</taxon>
        <taxon>Oedothorax</taxon>
    </lineage>
</organism>
<name>A0AAV6TWT6_9ARAC</name>
<evidence type="ECO:0000313" key="3">
    <source>
        <dbReference type="Proteomes" id="UP000827092"/>
    </source>
</evidence>
<evidence type="ECO:0000313" key="2">
    <source>
        <dbReference type="EMBL" id="KAG8176118.1"/>
    </source>
</evidence>
<dbReference type="EMBL" id="JAFNEN010000918">
    <property type="protein sequence ID" value="KAG8176118.1"/>
    <property type="molecule type" value="Genomic_DNA"/>
</dbReference>
<reference evidence="2 3" key="1">
    <citation type="journal article" date="2022" name="Nat. Ecol. Evol.">
        <title>A masculinizing supergene underlies an exaggerated male reproductive morph in a spider.</title>
        <authorList>
            <person name="Hendrickx F."/>
            <person name="De Corte Z."/>
            <person name="Sonet G."/>
            <person name="Van Belleghem S.M."/>
            <person name="Kostlbacher S."/>
            <person name="Vangestel C."/>
        </authorList>
    </citation>
    <scope>NUCLEOTIDE SEQUENCE [LARGE SCALE GENOMIC DNA]</scope>
    <source>
        <strain evidence="2">W744_W776</strain>
    </source>
</reference>
<sequence length="90" mass="10563">MKSYVPLFPHCFHRFVRDWAKLKKNELLQYSTFLDPRYKQITFDKDTQESIVEDMEQLILLQFPDQKDSQGTSSTSLPSTSKTSDEQLSV</sequence>
<keyword evidence="3" id="KW-1185">Reference proteome</keyword>
<dbReference type="Proteomes" id="UP000827092">
    <property type="component" value="Unassembled WGS sequence"/>
</dbReference>
<feature type="compositionally biased region" description="Low complexity" evidence="1">
    <location>
        <begin position="69"/>
        <end position="82"/>
    </location>
</feature>
<accession>A0AAV6TWT6</accession>
<feature type="region of interest" description="Disordered" evidence="1">
    <location>
        <begin position="64"/>
        <end position="90"/>
    </location>
</feature>
<evidence type="ECO:0000256" key="1">
    <source>
        <dbReference type="SAM" id="MobiDB-lite"/>
    </source>
</evidence>
<proteinExistence type="predicted"/>
<gene>
    <name evidence="2" type="ORF">JTE90_025576</name>
</gene>
<comment type="caution">
    <text evidence="2">The sequence shown here is derived from an EMBL/GenBank/DDBJ whole genome shotgun (WGS) entry which is preliminary data.</text>
</comment>